<protein>
    <submittedName>
        <fullName evidence="1">Uncharacterized protein</fullName>
    </submittedName>
</protein>
<evidence type="ECO:0000313" key="2">
    <source>
        <dbReference type="Proteomes" id="UP000178936"/>
    </source>
</evidence>
<dbReference type="EMBL" id="MHTB01000017">
    <property type="protein sequence ID" value="OHA55326.1"/>
    <property type="molecule type" value="Genomic_DNA"/>
</dbReference>
<proteinExistence type="predicted"/>
<comment type="caution">
    <text evidence="1">The sequence shown here is derived from an EMBL/GenBank/DDBJ whole genome shotgun (WGS) entry which is preliminary data.</text>
</comment>
<dbReference type="AlphaFoldDB" id="A0A1G2Q421"/>
<name>A0A1G2Q421_9BACT</name>
<gene>
    <name evidence="1" type="ORF">A2226_01855</name>
</gene>
<organism evidence="1 2">
    <name type="scientific">Candidatus Veblenbacteria bacterium RIFOXYA2_FULL_43_9</name>
    <dbReference type="NCBI Taxonomy" id="1802425"/>
    <lineage>
        <taxon>Bacteria</taxon>
        <taxon>Candidatus Vebleniibacteriota</taxon>
    </lineage>
</organism>
<accession>A0A1G2Q421</accession>
<dbReference type="Proteomes" id="UP000178936">
    <property type="component" value="Unassembled WGS sequence"/>
</dbReference>
<evidence type="ECO:0000313" key="1">
    <source>
        <dbReference type="EMBL" id="OHA55326.1"/>
    </source>
</evidence>
<reference evidence="1 2" key="1">
    <citation type="journal article" date="2016" name="Nat. Commun.">
        <title>Thousands of microbial genomes shed light on interconnected biogeochemical processes in an aquifer system.</title>
        <authorList>
            <person name="Anantharaman K."/>
            <person name="Brown C.T."/>
            <person name="Hug L.A."/>
            <person name="Sharon I."/>
            <person name="Castelle C.J."/>
            <person name="Probst A.J."/>
            <person name="Thomas B.C."/>
            <person name="Singh A."/>
            <person name="Wilkins M.J."/>
            <person name="Karaoz U."/>
            <person name="Brodie E.L."/>
            <person name="Williams K.H."/>
            <person name="Hubbard S.S."/>
            <person name="Banfield J.F."/>
        </authorList>
    </citation>
    <scope>NUCLEOTIDE SEQUENCE [LARGE SCALE GENOMIC DNA]</scope>
</reference>
<sequence>MLKKYYPKIQFSINLSREKKIFLQRTRNLQKFLPVGMNFVMRKEFIKEKNKILNAYLDTYYLNQKEYLADSVQNTQTKWKKVEKVFFNKVDKMFNNWPWPKGNYRGYVSIARSFPRYIEEKVFAFPTQSYKPGRENIDLRVTSHEMLHFIEYDYLQKKFGLQASESNSPDNTFWQFTENLNVLIENTNFWREFNMGYKSEPYSDCQKLYVKMKKIWDKNKDIDNLIKKTFKLN</sequence>